<dbReference type="AlphaFoldDB" id="F8FME2"/>
<evidence type="ECO:0000256" key="2">
    <source>
        <dbReference type="SAM" id="Phobius"/>
    </source>
</evidence>
<organism evidence="4 5">
    <name type="scientific">Paenibacillus mucilaginosus (strain KNP414)</name>
    <dbReference type="NCBI Taxonomy" id="1036673"/>
    <lineage>
        <taxon>Bacteria</taxon>
        <taxon>Bacillati</taxon>
        <taxon>Bacillota</taxon>
        <taxon>Bacilli</taxon>
        <taxon>Bacillales</taxon>
        <taxon>Paenibacillaceae</taxon>
        <taxon>Paenibacillus</taxon>
    </lineage>
</organism>
<dbReference type="GO" id="GO:0005886">
    <property type="term" value="C:plasma membrane"/>
    <property type="evidence" value="ECO:0007669"/>
    <property type="project" value="TreeGrafter"/>
</dbReference>
<comment type="similarity">
    <text evidence="1">Belongs to the DedA family.</text>
</comment>
<dbReference type="InterPro" id="IPR032816">
    <property type="entry name" value="VTT_dom"/>
</dbReference>
<reference evidence="5" key="1">
    <citation type="submission" date="2011-06" db="EMBL/GenBank/DDBJ databases">
        <title>Complete genome sequence of Paenibacillus mucilaginosus KNP414.</title>
        <authorList>
            <person name="Wang J."/>
            <person name="Hu S."/>
            <person name="Hu X."/>
            <person name="Zhang B."/>
            <person name="Dong D."/>
            <person name="Zhang S."/>
            <person name="Zhao K."/>
            <person name="Wu D."/>
        </authorList>
    </citation>
    <scope>NUCLEOTIDE SEQUENCE [LARGE SCALE GENOMIC DNA]</scope>
    <source>
        <strain evidence="5">KNP414</strain>
    </source>
</reference>
<dbReference type="PANTHER" id="PTHR42709">
    <property type="entry name" value="ALKALINE PHOSPHATASE LIKE PROTEIN"/>
    <property type="match status" value="1"/>
</dbReference>
<name>F8FME2_PAEMK</name>
<keyword evidence="2" id="KW-1133">Transmembrane helix</keyword>
<dbReference type="KEGG" id="pms:KNP414_01461"/>
<evidence type="ECO:0000256" key="1">
    <source>
        <dbReference type="ARBA" id="ARBA00010792"/>
    </source>
</evidence>
<accession>F8FME2</accession>
<feature type="transmembrane region" description="Helical" evidence="2">
    <location>
        <begin position="12"/>
        <end position="31"/>
    </location>
</feature>
<dbReference type="InterPro" id="IPR051311">
    <property type="entry name" value="DedA_domain"/>
</dbReference>
<dbReference type="Proteomes" id="UP000006620">
    <property type="component" value="Chromosome"/>
</dbReference>
<feature type="transmembrane region" description="Helical" evidence="2">
    <location>
        <begin position="169"/>
        <end position="190"/>
    </location>
</feature>
<feature type="transmembrane region" description="Helical" evidence="2">
    <location>
        <begin position="138"/>
        <end position="157"/>
    </location>
</feature>
<evidence type="ECO:0000313" key="5">
    <source>
        <dbReference type="Proteomes" id="UP000006620"/>
    </source>
</evidence>
<dbReference type="PANTHER" id="PTHR42709:SF9">
    <property type="entry name" value="ALKALINE PHOSPHATASE LIKE PROTEIN"/>
    <property type="match status" value="1"/>
</dbReference>
<evidence type="ECO:0000259" key="3">
    <source>
        <dbReference type="Pfam" id="PF09335"/>
    </source>
</evidence>
<reference evidence="4 5" key="2">
    <citation type="journal article" date="2013" name="Genome Announc.">
        <title>Genome Sequence of Growth-Improving Paenibacillus mucilaginosus Strain KNP414.</title>
        <authorList>
            <person name="Lu J.J."/>
            <person name="Wang J.F."/>
            <person name="Hu X.F."/>
        </authorList>
    </citation>
    <scope>NUCLEOTIDE SEQUENCE [LARGE SCALE GENOMIC DNA]</scope>
    <source>
        <strain evidence="4 5">KNP414</strain>
    </source>
</reference>
<dbReference type="HOGENOM" id="CLU_044208_1_0_9"/>
<dbReference type="PATRIC" id="fig|1036673.3.peg.1284"/>
<dbReference type="Pfam" id="PF09335">
    <property type="entry name" value="VTT_dom"/>
    <property type="match status" value="1"/>
</dbReference>
<protein>
    <submittedName>
        <fullName evidence="4">Alkaline phosphatase like protein</fullName>
    </submittedName>
</protein>
<evidence type="ECO:0000313" key="4">
    <source>
        <dbReference type="EMBL" id="AEI40025.1"/>
    </source>
</evidence>
<gene>
    <name evidence="4" type="ordered locus">KNP414_01461</name>
</gene>
<feature type="domain" description="VTT" evidence="3">
    <location>
        <begin position="31"/>
        <end position="156"/>
    </location>
</feature>
<proteinExistence type="inferred from homology"/>
<dbReference type="EMBL" id="CP002869">
    <property type="protein sequence ID" value="AEI40025.1"/>
    <property type="molecule type" value="Genomic_DNA"/>
</dbReference>
<feature type="transmembrane region" description="Helical" evidence="2">
    <location>
        <begin position="52"/>
        <end position="72"/>
    </location>
</feature>
<keyword evidence="2" id="KW-0812">Transmembrane</keyword>
<keyword evidence="2" id="KW-0472">Membrane</keyword>
<dbReference type="RefSeq" id="WP_013915187.1">
    <property type="nucleotide sequence ID" value="NC_015690.1"/>
</dbReference>
<sequence>MTVDTLVAWIEQFGYAALFFSLWLGIVGAPIPDEAIVMTGGAVTAGGLLQPVPAFLLTYLGVVSGLSLGYVLGRYAGGWAVDKLRSKPKLQKHILFSERLVERYGSLALVISYFVPVVRHVMPYLLGMNRMPFSRYAALSYSTGLLWTMLFFLLGRYAGDHADEAVSYLYGYGIKLLWLPCVLAAGLWAVRSVMRRRRLQREDSL</sequence>